<protein>
    <submittedName>
        <fullName evidence="2">Methyltransferase domain-containing protein</fullName>
    </submittedName>
</protein>
<evidence type="ECO:0000259" key="1">
    <source>
        <dbReference type="Pfam" id="PF08241"/>
    </source>
</evidence>
<name>A0A1H7QXC3_AQUAM</name>
<proteinExistence type="predicted"/>
<dbReference type="EMBL" id="FOAB01000004">
    <property type="protein sequence ID" value="SEL51957.1"/>
    <property type="molecule type" value="Genomic_DNA"/>
</dbReference>
<dbReference type="GO" id="GO:0032259">
    <property type="term" value="P:methylation"/>
    <property type="evidence" value="ECO:0007669"/>
    <property type="project" value="UniProtKB-KW"/>
</dbReference>
<dbReference type="InterPro" id="IPR013216">
    <property type="entry name" value="Methyltransf_11"/>
</dbReference>
<reference evidence="3" key="1">
    <citation type="submission" date="2016-10" db="EMBL/GenBank/DDBJ databases">
        <authorList>
            <person name="Varghese N."/>
            <person name="Submissions S."/>
        </authorList>
    </citation>
    <scope>NUCLEOTIDE SEQUENCE [LARGE SCALE GENOMIC DNA]</scope>
    <source>
        <strain evidence="3">DSM 25232 / NCIMB 14723 / 92V</strain>
    </source>
</reference>
<dbReference type="Pfam" id="PF08241">
    <property type="entry name" value="Methyltransf_11"/>
    <property type="match status" value="1"/>
</dbReference>
<dbReference type="Gene3D" id="3.40.50.150">
    <property type="entry name" value="Vaccinia Virus protein VP39"/>
    <property type="match status" value="1"/>
</dbReference>
<dbReference type="STRING" id="1038014.SAMN04487910_2704"/>
<gene>
    <name evidence="2" type="ORF">SAMN04487910_2704</name>
</gene>
<dbReference type="Proteomes" id="UP000198521">
    <property type="component" value="Unassembled WGS sequence"/>
</dbReference>
<accession>A0A1H7QXC3</accession>
<dbReference type="SUPFAM" id="SSF53335">
    <property type="entry name" value="S-adenosyl-L-methionine-dependent methyltransferases"/>
    <property type="match status" value="1"/>
</dbReference>
<evidence type="ECO:0000313" key="2">
    <source>
        <dbReference type="EMBL" id="SEL51957.1"/>
    </source>
</evidence>
<dbReference type="GO" id="GO:0008757">
    <property type="term" value="F:S-adenosylmethionine-dependent methyltransferase activity"/>
    <property type="evidence" value="ECO:0007669"/>
    <property type="project" value="InterPro"/>
</dbReference>
<sequence>MDMNKKKIPWPTKDAMEQIYEKKLWGDVGSDFYSGVGSHDPKIVLPYIDVVTSFLNSFKNPLIVCDIGCGDFNIGNQLVRYSKKYIALDIVADLIVHNKEKFKLPNLEFHCLDAAVNDLPLGDCIILRQVLQHLSNIEVQEIVGKLNAFKYVILTEHIPEGDFIPNRDIISGQGIRLKKQSGINLLKPPFNLKVKEEKQLLSIGLDNGKGCIVTTLYKVF</sequence>
<feature type="domain" description="Methyltransferase type 11" evidence="1">
    <location>
        <begin position="66"/>
        <end position="138"/>
    </location>
</feature>
<keyword evidence="3" id="KW-1185">Reference proteome</keyword>
<keyword evidence="2" id="KW-0808">Transferase</keyword>
<evidence type="ECO:0000313" key="3">
    <source>
        <dbReference type="Proteomes" id="UP000198521"/>
    </source>
</evidence>
<organism evidence="2 3">
    <name type="scientific">Aquimarina amphilecti</name>
    <dbReference type="NCBI Taxonomy" id="1038014"/>
    <lineage>
        <taxon>Bacteria</taxon>
        <taxon>Pseudomonadati</taxon>
        <taxon>Bacteroidota</taxon>
        <taxon>Flavobacteriia</taxon>
        <taxon>Flavobacteriales</taxon>
        <taxon>Flavobacteriaceae</taxon>
        <taxon>Aquimarina</taxon>
    </lineage>
</organism>
<dbReference type="InterPro" id="IPR029063">
    <property type="entry name" value="SAM-dependent_MTases_sf"/>
</dbReference>
<dbReference type="AlphaFoldDB" id="A0A1H7QXC3"/>
<keyword evidence="2" id="KW-0489">Methyltransferase</keyword>